<name>A0A645HJ93_9ZZZZ</name>
<organism evidence="3">
    <name type="scientific">bioreactor metagenome</name>
    <dbReference type="NCBI Taxonomy" id="1076179"/>
    <lineage>
        <taxon>unclassified sequences</taxon>
        <taxon>metagenomes</taxon>
        <taxon>ecological metagenomes</taxon>
    </lineage>
</organism>
<comment type="caution">
    <text evidence="3">The sequence shown here is derived from an EMBL/GenBank/DDBJ whole genome shotgun (WGS) entry which is preliminary data.</text>
</comment>
<accession>A0A645HJ93</accession>
<evidence type="ECO:0000313" key="3">
    <source>
        <dbReference type="EMBL" id="MPN38810.1"/>
    </source>
</evidence>
<evidence type="ECO:0000259" key="2">
    <source>
        <dbReference type="Pfam" id="PF02371"/>
    </source>
</evidence>
<dbReference type="Pfam" id="PF02371">
    <property type="entry name" value="Transposase_20"/>
    <property type="match status" value="1"/>
</dbReference>
<dbReference type="InterPro" id="IPR047650">
    <property type="entry name" value="Transpos_IS110"/>
</dbReference>
<dbReference type="PANTHER" id="PTHR33055:SF3">
    <property type="entry name" value="PUTATIVE TRANSPOSASE FOR IS117-RELATED"/>
    <property type="match status" value="1"/>
</dbReference>
<protein>
    <submittedName>
        <fullName evidence="3">IS110 family transposase ISCaa7</fullName>
    </submittedName>
</protein>
<proteinExistence type="predicted"/>
<keyword evidence="1" id="KW-0175">Coiled coil</keyword>
<gene>
    <name evidence="3" type="ORF">SDC9_186335</name>
</gene>
<dbReference type="GO" id="GO:0004803">
    <property type="term" value="F:transposase activity"/>
    <property type="evidence" value="ECO:0007669"/>
    <property type="project" value="InterPro"/>
</dbReference>
<evidence type="ECO:0000256" key="1">
    <source>
        <dbReference type="SAM" id="Coils"/>
    </source>
</evidence>
<reference evidence="3" key="1">
    <citation type="submission" date="2019-08" db="EMBL/GenBank/DDBJ databases">
        <authorList>
            <person name="Kucharzyk K."/>
            <person name="Murdoch R.W."/>
            <person name="Higgins S."/>
            <person name="Loffler F."/>
        </authorList>
    </citation>
    <scope>NUCLEOTIDE SEQUENCE</scope>
</reference>
<dbReference type="InterPro" id="IPR003346">
    <property type="entry name" value="Transposase_20"/>
</dbReference>
<sequence>MDRIKALLSLREKLVRHRTAYKNGLSDLKDCYVEGENALIVEVQLNLISELDKQIQKVEDEIRMIIHSDDSLEVNYNLAKSVIGVGPILAAYLIAFTNNFINFDNPRSFACFAGIAPFSESSGKQKGNARVHPYANKQLKSLLNMGAMSAIRIPGELKNYYLSREKAGKNNMSTMNIIRNKIVFRVFAVIKRKVPYINHSKFAA</sequence>
<dbReference type="GO" id="GO:0003677">
    <property type="term" value="F:DNA binding"/>
    <property type="evidence" value="ECO:0007669"/>
    <property type="project" value="InterPro"/>
</dbReference>
<feature type="coiled-coil region" evidence="1">
    <location>
        <begin position="41"/>
        <end position="68"/>
    </location>
</feature>
<dbReference type="GO" id="GO:0006313">
    <property type="term" value="P:DNA transposition"/>
    <property type="evidence" value="ECO:0007669"/>
    <property type="project" value="InterPro"/>
</dbReference>
<dbReference type="PANTHER" id="PTHR33055">
    <property type="entry name" value="TRANSPOSASE FOR INSERTION SEQUENCE ELEMENT IS1111A"/>
    <property type="match status" value="1"/>
</dbReference>
<feature type="domain" description="Transposase IS116/IS110/IS902 C-terminal" evidence="2">
    <location>
        <begin position="78"/>
        <end position="161"/>
    </location>
</feature>
<dbReference type="AlphaFoldDB" id="A0A645HJ93"/>
<dbReference type="EMBL" id="VSSQ01094258">
    <property type="protein sequence ID" value="MPN38810.1"/>
    <property type="molecule type" value="Genomic_DNA"/>
</dbReference>